<accession>A0ABT9ZA74</accession>
<dbReference type="SUPFAM" id="SSF54001">
    <property type="entry name" value="Cysteine proteinases"/>
    <property type="match status" value="1"/>
</dbReference>
<dbReference type="SUPFAM" id="SSF47090">
    <property type="entry name" value="PGBD-like"/>
    <property type="match status" value="2"/>
</dbReference>
<evidence type="ECO:0000256" key="4">
    <source>
        <dbReference type="ARBA" id="ARBA00022807"/>
    </source>
</evidence>
<dbReference type="PANTHER" id="PTHR47053:SF1">
    <property type="entry name" value="MUREIN DD-ENDOPEPTIDASE MEPH-RELATED"/>
    <property type="match status" value="1"/>
</dbReference>
<feature type="domain" description="NlpC/P60" evidence="5">
    <location>
        <begin position="202"/>
        <end position="320"/>
    </location>
</feature>
<dbReference type="PROSITE" id="PS51935">
    <property type="entry name" value="NLPC_P60"/>
    <property type="match status" value="1"/>
</dbReference>
<dbReference type="Proteomes" id="UP001234495">
    <property type="component" value="Unassembled WGS sequence"/>
</dbReference>
<evidence type="ECO:0000313" key="7">
    <source>
        <dbReference type="Proteomes" id="UP001234495"/>
    </source>
</evidence>
<evidence type="ECO:0000313" key="6">
    <source>
        <dbReference type="EMBL" id="MDQ0228844.1"/>
    </source>
</evidence>
<evidence type="ECO:0000256" key="1">
    <source>
        <dbReference type="ARBA" id="ARBA00007074"/>
    </source>
</evidence>
<reference evidence="6 7" key="1">
    <citation type="submission" date="2023-07" db="EMBL/GenBank/DDBJ databases">
        <title>Genomic Encyclopedia of Type Strains, Phase IV (KMG-IV): sequencing the most valuable type-strain genomes for metagenomic binning, comparative biology and taxonomic classification.</title>
        <authorList>
            <person name="Goeker M."/>
        </authorList>
    </citation>
    <scope>NUCLEOTIDE SEQUENCE [LARGE SCALE GENOMIC DNA]</scope>
    <source>
        <strain evidence="6 7">DSM 29005</strain>
    </source>
</reference>
<gene>
    <name evidence="6" type="ORF">J2S19_000094</name>
</gene>
<proteinExistence type="inferred from homology"/>
<keyword evidence="4" id="KW-0788">Thiol protease</keyword>
<keyword evidence="2" id="KW-0645">Protease</keyword>
<keyword evidence="7" id="KW-1185">Reference proteome</keyword>
<comment type="similarity">
    <text evidence="1">Belongs to the peptidase C40 family.</text>
</comment>
<organism evidence="6 7">
    <name type="scientific">Metabacillus malikii</name>
    <dbReference type="NCBI Taxonomy" id="1504265"/>
    <lineage>
        <taxon>Bacteria</taxon>
        <taxon>Bacillati</taxon>
        <taxon>Bacillota</taxon>
        <taxon>Bacilli</taxon>
        <taxon>Bacillales</taxon>
        <taxon>Bacillaceae</taxon>
        <taxon>Metabacillus</taxon>
    </lineage>
</organism>
<dbReference type="InterPro" id="IPR036365">
    <property type="entry name" value="PGBD-like_sf"/>
</dbReference>
<evidence type="ECO:0000259" key="5">
    <source>
        <dbReference type="PROSITE" id="PS51935"/>
    </source>
</evidence>
<evidence type="ECO:0000256" key="3">
    <source>
        <dbReference type="ARBA" id="ARBA00022801"/>
    </source>
</evidence>
<dbReference type="InterPro" id="IPR051202">
    <property type="entry name" value="Peptidase_C40"/>
</dbReference>
<dbReference type="EMBL" id="JAUSUD010000001">
    <property type="protein sequence ID" value="MDQ0228844.1"/>
    <property type="molecule type" value="Genomic_DNA"/>
</dbReference>
<dbReference type="InterPro" id="IPR002477">
    <property type="entry name" value="Peptidoglycan-bd-like"/>
</dbReference>
<comment type="caution">
    <text evidence="6">The sequence shown here is derived from an EMBL/GenBank/DDBJ whole genome shotgun (WGS) entry which is preliminary data.</text>
</comment>
<dbReference type="RefSeq" id="WP_307335587.1">
    <property type="nucleotide sequence ID" value="NZ_JAUSUD010000001.1"/>
</dbReference>
<dbReference type="GO" id="GO:0016787">
    <property type="term" value="F:hydrolase activity"/>
    <property type="evidence" value="ECO:0007669"/>
    <property type="project" value="UniProtKB-KW"/>
</dbReference>
<dbReference type="Gene3D" id="3.90.1720.10">
    <property type="entry name" value="endopeptidase domain like (from Nostoc punctiforme)"/>
    <property type="match status" value="1"/>
</dbReference>
<dbReference type="Pfam" id="PF00877">
    <property type="entry name" value="NLPC_P60"/>
    <property type="match status" value="1"/>
</dbReference>
<sequence>MKGVTLRKEAIVISSVAAGVLFGGPTLVLAHESPATSNKLNSYDYSQVVRYGHTGSYVSNIQKKLTSLTLYNGAIDGIFGKATEHSVKQFQQLHHLKVDGIVGKRTLTTLSAIQNEQKTYQLGDKNEEVKSFQTKLKALHYYTGHIDGIFGPLTLKAVQEYQEKNKLELSGTLNTATQIHLLSNRNKKGKTLTKIKVQNVQEINNNNIVVNAKNLLGSRYVWGGNTPSGFDCSGFIKYIFEKENILLPRTVNELWNYAKEVQKVGVGDLVFFETYKPGPSHVGVYIGNNQFIHASSSKGVTISNLSGPYWKERYLGAKKV</sequence>
<keyword evidence="3 6" id="KW-0378">Hydrolase</keyword>
<dbReference type="InterPro" id="IPR038765">
    <property type="entry name" value="Papain-like_cys_pep_sf"/>
</dbReference>
<dbReference type="Gene3D" id="1.10.101.10">
    <property type="entry name" value="PGBD-like superfamily/PGBD"/>
    <property type="match status" value="2"/>
</dbReference>
<evidence type="ECO:0000256" key="2">
    <source>
        <dbReference type="ARBA" id="ARBA00022670"/>
    </source>
</evidence>
<dbReference type="InterPro" id="IPR000064">
    <property type="entry name" value="NLP_P60_dom"/>
</dbReference>
<dbReference type="InterPro" id="IPR036366">
    <property type="entry name" value="PGBDSf"/>
</dbReference>
<protein>
    <submittedName>
        <fullName evidence="6">Cell wall-associated NlpC family hydrolase</fullName>
    </submittedName>
</protein>
<dbReference type="Pfam" id="PF01471">
    <property type="entry name" value="PG_binding_1"/>
    <property type="match status" value="2"/>
</dbReference>
<dbReference type="PANTHER" id="PTHR47053">
    <property type="entry name" value="MUREIN DD-ENDOPEPTIDASE MEPH-RELATED"/>
    <property type="match status" value="1"/>
</dbReference>
<name>A0ABT9ZA74_9BACI</name>